<dbReference type="InterPro" id="IPR019734">
    <property type="entry name" value="TPR_rpt"/>
</dbReference>
<dbReference type="Proteomes" id="UP001246372">
    <property type="component" value="Unassembled WGS sequence"/>
</dbReference>
<gene>
    <name evidence="2" type="ORF">RQP53_07235</name>
</gene>
<organism evidence="2 3">
    <name type="scientific">Roseateles aquae</name>
    <dbReference type="NCBI Taxonomy" id="3077235"/>
    <lineage>
        <taxon>Bacteria</taxon>
        <taxon>Pseudomonadati</taxon>
        <taxon>Pseudomonadota</taxon>
        <taxon>Betaproteobacteria</taxon>
        <taxon>Burkholderiales</taxon>
        <taxon>Sphaerotilaceae</taxon>
        <taxon>Roseateles</taxon>
    </lineage>
</organism>
<dbReference type="InterPro" id="IPR011990">
    <property type="entry name" value="TPR-like_helical_dom_sf"/>
</dbReference>
<comment type="caution">
    <text evidence="2">The sequence shown here is derived from an EMBL/GenBank/DDBJ whole genome shotgun (WGS) entry which is preliminary data.</text>
</comment>
<proteinExistence type="predicted"/>
<dbReference type="RefSeq" id="WP_315649545.1">
    <property type="nucleotide sequence ID" value="NZ_JAVXZY010000002.1"/>
</dbReference>
<keyword evidence="1" id="KW-0732">Signal</keyword>
<reference evidence="2" key="1">
    <citation type="submission" date="2023-09" db="EMBL/GenBank/DDBJ databases">
        <title>Paucibacter sp. APW11 Genome sequencing and assembly.</title>
        <authorList>
            <person name="Kim I."/>
        </authorList>
    </citation>
    <scope>NUCLEOTIDE SEQUENCE</scope>
    <source>
        <strain evidence="2">APW11</strain>
    </source>
</reference>
<evidence type="ECO:0000313" key="3">
    <source>
        <dbReference type="Proteomes" id="UP001246372"/>
    </source>
</evidence>
<feature type="signal peptide" evidence="1">
    <location>
        <begin position="1"/>
        <end position="22"/>
    </location>
</feature>
<feature type="chain" id="PRO_5045571701" evidence="1">
    <location>
        <begin position="23"/>
        <end position="331"/>
    </location>
</feature>
<dbReference type="SUPFAM" id="SSF48452">
    <property type="entry name" value="TPR-like"/>
    <property type="match status" value="1"/>
</dbReference>
<dbReference type="Pfam" id="PF13181">
    <property type="entry name" value="TPR_8"/>
    <property type="match status" value="1"/>
</dbReference>
<evidence type="ECO:0000256" key="1">
    <source>
        <dbReference type="SAM" id="SignalP"/>
    </source>
</evidence>
<accession>A0ABU3PBB4</accession>
<keyword evidence="3" id="KW-1185">Reference proteome</keyword>
<sequence length="331" mass="36168">MRHSKLPYLTLAVLIATGAAQASVFKDAQLQTLLDKDKTEELERVAQTRLKQSPADTQAAVALALLAKDSGDDKRVEAGVHSMEQCLAQQPKEAACHYALGSLLGVQAMSASMFKAMSLTGKIRDAFSRALEIDPGFIEARAALQQFYVMAPSVAGGSISKAGALAQEVRESQPELAKLMRSRVLAQDGKLAEAERELLSFKPGDNAWLNNEWRQTCGSFGIGYLQDKQWAKAKSWYEQLQQLQPQAAWGAYGLGRVATEQGQFDEAVKLIERARGLEGAEQLPIDYRLGVALQGKGDKAQAKAAFERYIASKRTNPRNLEDARKRLSSLG</sequence>
<dbReference type="Gene3D" id="1.25.40.10">
    <property type="entry name" value="Tetratricopeptide repeat domain"/>
    <property type="match status" value="2"/>
</dbReference>
<protein>
    <submittedName>
        <fullName evidence="2">Tetratricopeptide repeat protein</fullName>
    </submittedName>
</protein>
<dbReference type="Pfam" id="PF14559">
    <property type="entry name" value="TPR_19"/>
    <property type="match status" value="1"/>
</dbReference>
<name>A0ABU3PBB4_9BURK</name>
<dbReference type="EMBL" id="JAVXZY010000002">
    <property type="protein sequence ID" value="MDT8999056.1"/>
    <property type="molecule type" value="Genomic_DNA"/>
</dbReference>
<evidence type="ECO:0000313" key="2">
    <source>
        <dbReference type="EMBL" id="MDT8999056.1"/>
    </source>
</evidence>